<feature type="domain" description="Alpha-galactosidase NEW3" evidence="3">
    <location>
        <begin position="168"/>
        <end position="240"/>
    </location>
</feature>
<dbReference type="AlphaFoldDB" id="A0A5S5DP48"/>
<comment type="caution">
    <text evidence="4">The sequence shown here is derived from an EMBL/GenBank/DDBJ whole genome shotgun (WGS) entry which is preliminary data.</text>
</comment>
<dbReference type="Gene3D" id="2.60.40.10">
    <property type="entry name" value="Immunoglobulins"/>
    <property type="match status" value="1"/>
</dbReference>
<evidence type="ECO:0000256" key="2">
    <source>
        <dbReference type="SAM" id="SignalP"/>
    </source>
</evidence>
<dbReference type="PANTHER" id="PTHR39198">
    <property type="entry name" value="HYPOTHETICAL MEMBRANE PROTEIN, CONSERVED"/>
    <property type="match status" value="1"/>
</dbReference>
<reference evidence="4 5" key="1">
    <citation type="submission" date="2019-07" db="EMBL/GenBank/DDBJ databases">
        <title>Genomic Encyclopedia of Archaeal and Bacterial Type Strains, Phase II (KMG-II): from individual species to whole genera.</title>
        <authorList>
            <person name="Goeker M."/>
        </authorList>
    </citation>
    <scope>NUCLEOTIDE SEQUENCE [LARGE SCALE GENOMIC DNA]</scope>
    <source>
        <strain evidence="4 5">DSM 18850</strain>
    </source>
</reference>
<dbReference type="EMBL" id="VNHX01000005">
    <property type="protein sequence ID" value="TYP96592.1"/>
    <property type="molecule type" value="Genomic_DNA"/>
</dbReference>
<proteinExistence type="predicted"/>
<name>A0A5S5DP48_9SPHI</name>
<evidence type="ECO:0000313" key="5">
    <source>
        <dbReference type="Proteomes" id="UP000325105"/>
    </source>
</evidence>
<feature type="signal peptide" evidence="2">
    <location>
        <begin position="1"/>
        <end position="32"/>
    </location>
</feature>
<evidence type="ECO:0000256" key="1">
    <source>
        <dbReference type="SAM" id="Phobius"/>
    </source>
</evidence>
<keyword evidence="1" id="KW-1133">Transmembrane helix</keyword>
<keyword evidence="5" id="KW-1185">Reference proteome</keyword>
<accession>A0A5S5DP48</accession>
<sequence>MLTGLQFTNLKRPSFLSLFIGLFITLSNTVCAQAPNASTTPKSGFAARLVNIEAPANETFRYNATLTNGTSQPLVYEFHAKLPSGWQISYRVDGSLVTSLRMEAGKVQDVGIEVNSTLAAKPGKYNIPIQAISAQDTLLLDLEAVVKGSYAVELTTPSGRLSDEVVSGGSKDIKLVVKNTGTLPLNSLDLSSQLPSKWEVTFEPANIKQLEPGQSMEVKASVQVPEKTIAGDYVAKLSVKNPNAQAELSFRTIVKTSLLSGWIGIVIILLAIGLVYYLIRKYGRR</sequence>
<keyword evidence="2" id="KW-0732">Signal</keyword>
<evidence type="ECO:0000259" key="3">
    <source>
        <dbReference type="Pfam" id="PF10633"/>
    </source>
</evidence>
<feature type="transmembrane region" description="Helical" evidence="1">
    <location>
        <begin position="259"/>
        <end position="279"/>
    </location>
</feature>
<keyword evidence="1" id="KW-0812">Transmembrane</keyword>
<protein>
    <submittedName>
        <fullName evidence="4">Alpha-galactosidase-like protein</fullName>
    </submittedName>
</protein>
<dbReference type="Proteomes" id="UP000325105">
    <property type="component" value="Unassembled WGS sequence"/>
</dbReference>
<evidence type="ECO:0000313" key="4">
    <source>
        <dbReference type="EMBL" id="TYP96592.1"/>
    </source>
</evidence>
<dbReference type="RefSeq" id="WP_148907984.1">
    <property type="nucleotide sequence ID" value="NZ_VNHX01000005.1"/>
</dbReference>
<keyword evidence="1" id="KW-0472">Membrane</keyword>
<organism evidence="4 5">
    <name type="scientific">Sphingobacterium allocomposti</name>
    <dbReference type="NCBI Taxonomy" id="415956"/>
    <lineage>
        <taxon>Bacteria</taxon>
        <taxon>Pseudomonadati</taxon>
        <taxon>Bacteroidota</taxon>
        <taxon>Sphingobacteriia</taxon>
        <taxon>Sphingobacteriales</taxon>
        <taxon>Sphingobacteriaceae</taxon>
        <taxon>Sphingobacterium</taxon>
    </lineage>
</organism>
<dbReference type="OrthoDB" id="8631677at2"/>
<dbReference type="PANTHER" id="PTHR39198:SF1">
    <property type="entry name" value="ALPHA-GALACTOSIDASE NEW3 DOMAIN-CONTAINING PROTEIN"/>
    <property type="match status" value="1"/>
</dbReference>
<feature type="chain" id="PRO_5024322196" evidence="2">
    <location>
        <begin position="33"/>
        <end position="285"/>
    </location>
</feature>
<dbReference type="Pfam" id="PF10633">
    <property type="entry name" value="NPCBM_assoc"/>
    <property type="match status" value="1"/>
</dbReference>
<gene>
    <name evidence="4" type="ORF">BC792_10583</name>
</gene>
<dbReference type="InterPro" id="IPR013783">
    <property type="entry name" value="Ig-like_fold"/>
</dbReference>
<dbReference type="InterPro" id="IPR018905">
    <property type="entry name" value="A-galactase_NEW3"/>
</dbReference>